<accession>A0A7G2C384</accession>
<evidence type="ECO:0000256" key="5">
    <source>
        <dbReference type="SAM" id="MobiDB-lite"/>
    </source>
</evidence>
<evidence type="ECO:0000256" key="2">
    <source>
        <dbReference type="ARBA" id="ARBA00022771"/>
    </source>
</evidence>
<dbReference type="PANTHER" id="PTHR37562:SF2">
    <property type="entry name" value="C3H1-TYPE DOMAIN-CONTAINING PROTEIN"/>
    <property type="match status" value="1"/>
</dbReference>
<gene>
    <name evidence="7" type="ORF">ADEAN_000160000</name>
</gene>
<feature type="zinc finger region" description="C3H1-type" evidence="4">
    <location>
        <begin position="89"/>
        <end position="117"/>
    </location>
</feature>
<keyword evidence="3 4" id="KW-0862">Zinc</keyword>
<organism evidence="7 8">
    <name type="scientific">Angomonas deanei</name>
    <dbReference type="NCBI Taxonomy" id="59799"/>
    <lineage>
        <taxon>Eukaryota</taxon>
        <taxon>Discoba</taxon>
        <taxon>Euglenozoa</taxon>
        <taxon>Kinetoplastea</taxon>
        <taxon>Metakinetoplastina</taxon>
        <taxon>Trypanosomatida</taxon>
        <taxon>Trypanosomatidae</taxon>
        <taxon>Strigomonadinae</taxon>
        <taxon>Angomonas</taxon>
    </lineage>
</organism>
<feature type="compositionally biased region" description="Polar residues" evidence="5">
    <location>
        <begin position="217"/>
        <end position="226"/>
    </location>
</feature>
<dbReference type="EMBL" id="LR877147">
    <property type="protein sequence ID" value="CAD2214156.1"/>
    <property type="molecule type" value="Genomic_DNA"/>
</dbReference>
<reference evidence="7 8" key="1">
    <citation type="submission" date="2020-08" db="EMBL/GenBank/DDBJ databases">
        <authorList>
            <person name="Newling K."/>
            <person name="Davey J."/>
            <person name="Forrester S."/>
        </authorList>
    </citation>
    <scope>NUCLEOTIDE SEQUENCE [LARGE SCALE GENOMIC DNA]</scope>
    <source>
        <strain evidence="8">Crithidia deanei Carvalho (ATCC PRA-265)</strain>
    </source>
</reference>
<evidence type="ECO:0000256" key="3">
    <source>
        <dbReference type="ARBA" id="ARBA00022833"/>
    </source>
</evidence>
<dbReference type="PANTHER" id="PTHR37562">
    <property type="entry name" value="C3H1-TYPE DOMAIN-CONTAINING PROTEIN-RELATED"/>
    <property type="match status" value="1"/>
</dbReference>
<evidence type="ECO:0000256" key="4">
    <source>
        <dbReference type="PROSITE-ProRule" id="PRU00723"/>
    </source>
</evidence>
<dbReference type="SUPFAM" id="SSF90229">
    <property type="entry name" value="CCCH zinc finger"/>
    <property type="match status" value="1"/>
</dbReference>
<evidence type="ECO:0000313" key="8">
    <source>
        <dbReference type="Proteomes" id="UP000515908"/>
    </source>
</evidence>
<keyword evidence="1 4" id="KW-0479">Metal-binding</keyword>
<dbReference type="AlphaFoldDB" id="A0A7G2C384"/>
<evidence type="ECO:0000256" key="1">
    <source>
        <dbReference type="ARBA" id="ARBA00022723"/>
    </source>
</evidence>
<feature type="region of interest" description="Disordered" evidence="5">
    <location>
        <begin position="162"/>
        <end position="232"/>
    </location>
</feature>
<sequence>MKCPHIHVALPNSSSVQQNQTHIASLKAIQDCHYERLPASVQVYVYIPPNRRKTQSETTLFPGDSVLRTVGATQYEEVFTRNGCEVPQSATFQHCIHFIQNKMCRLGAECNFLHIIQEELLQSTTPEATPYPTEVEGPSSNHAALMAASDFLGRESPVYRAEGRTPVATPVPRRSSPTRIVVELPDTSQLPAAPPPQPSGRVSPTGRVSPSGRVSPKRNNPYQLSPMSEPLA</sequence>
<dbReference type="VEuPathDB" id="TriTrypDB:ADEAN_000160000"/>
<dbReference type="OrthoDB" id="239531at2759"/>
<keyword evidence="8" id="KW-1185">Reference proteome</keyword>
<dbReference type="GO" id="GO:0008270">
    <property type="term" value="F:zinc ion binding"/>
    <property type="evidence" value="ECO:0007669"/>
    <property type="project" value="UniProtKB-KW"/>
</dbReference>
<evidence type="ECO:0000259" key="6">
    <source>
        <dbReference type="PROSITE" id="PS50103"/>
    </source>
</evidence>
<dbReference type="Proteomes" id="UP000515908">
    <property type="component" value="Chromosome 03"/>
</dbReference>
<feature type="domain" description="C3H1-type" evidence="6">
    <location>
        <begin position="89"/>
        <end position="117"/>
    </location>
</feature>
<keyword evidence="2 4" id="KW-0863">Zinc-finger</keyword>
<evidence type="ECO:0000313" key="7">
    <source>
        <dbReference type="EMBL" id="CAD2214156.1"/>
    </source>
</evidence>
<dbReference type="InterPro" id="IPR036855">
    <property type="entry name" value="Znf_CCCH_sf"/>
</dbReference>
<proteinExistence type="predicted"/>
<protein>
    <recommendedName>
        <fullName evidence="6">C3H1-type domain-containing protein</fullName>
    </recommendedName>
</protein>
<name>A0A7G2C384_9TRYP</name>
<dbReference type="InterPro" id="IPR000571">
    <property type="entry name" value="Znf_CCCH"/>
</dbReference>
<dbReference type="PROSITE" id="PS50103">
    <property type="entry name" value="ZF_C3H1"/>
    <property type="match status" value="1"/>
</dbReference>